<dbReference type="Gene3D" id="1.20.5.1000">
    <property type="entry name" value="arf6 gtpase in complex with a specific effector, jip4"/>
    <property type="match status" value="1"/>
</dbReference>
<dbReference type="InterPro" id="IPR032486">
    <property type="entry name" value="JIP_LZII"/>
</dbReference>
<sequence length="710" mass="79638">MRAAGDISLLDTNTGSPRYNKQYRQQLLDTNTEAIRAVVCETGLLLRANAVSISGGVLLLRISSSLNEQEILREEIKSLNAVKSRLRLRIQELEDELKKVKEEAEKNAKAGKGEDEEDVPMAQRKRFTRVEMARVLMERNQYKERFMELQEAVRWTEMIRATRNDPNVDKKSKQTIWKFFSNLFSTTEKPTRKPLPYGNVRYNANAPSHQVTPALDTMRRKNLSDNRRKGLEIFDSEFDSTEEGQASGRLTMLSDSSSEKLQQRRATERREQYKQVRAHVKKDDGRMQAYGWSLPAKTGQKAIEGPQTQPKSQSTHIPVPVPVYCRPLMEKEPGMKIWCAAGVNLTGGRTKDGGNIVGASVFYSGDGRDSTTPPSNDIDKLDQELKDQEKVRQEGELLEQTLSSLVWICTSTHSISKVTVIDANNPADILESFHVCSSHLLCIASVPGAKETDFIDEDLNKLVEENEQQQQYMQEEQQKQREQESQSTDCDSKKSEDVGASIGTLSFISCAAGSESTATPGSPTDKESEGVIPVLVITTKYDQDADRAEVQQEGEDSEAPRRLLKDPEGVIKDGMESTTPDEGNVVSAEMEKMSSVLATMWLGSQSGSIYVHSAVRQWKRCLHSIKLKDSVLAIVHIRGRVLAALADGTVAIFHRQGDGQWDLTNYHLLDLGKPHHSIRCMHVVHSKVWCGYRNKIHVVDPKTMSVENAY</sequence>
<dbReference type="Pfam" id="PF16471">
    <property type="entry name" value="JIP_LZII"/>
    <property type="match status" value="1"/>
</dbReference>
<dbReference type="GO" id="GO:0016192">
    <property type="term" value="P:vesicle-mediated transport"/>
    <property type="evidence" value="ECO:0007669"/>
    <property type="project" value="TreeGrafter"/>
</dbReference>
<dbReference type="InterPro" id="IPR034744">
    <property type="entry name" value="RH2"/>
</dbReference>
<comment type="caution">
    <text evidence="4">The sequence shown here is derived from an EMBL/GenBank/DDBJ whole genome shotgun (WGS) entry which is preliminary data.</text>
</comment>
<dbReference type="GO" id="GO:0019894">
    <property type="term" value="F:kinesin binding"/>
    <property type="evidence" value="ECO:0007669"/>
    <property type="project" value="TreeGrafter"/>
</dbReference>
<feature type="coiled-coil region" evidence="1">
    <location>
        <begin position="69"/>
        <end position="152"/>
    </location>
</feature>
<feature type="compositionally biased region" description="Basic and acidic residues" evidence="2">
    <location>
        <begin position="476"/>
        <end position="496"/>
    </location>
</feature>
<accession>A0AAV2PUD8</accession>
<feature type="domain" description="RH2" evidence="3">
    <location>
        <begin position="124"/>
        <end position="195"/>
    </location>
</feature>
<dbReference type="GO" id="GO:0005078">
    <property type="term" value="F:MAP-kinase scaffold activity"/>
    <property type="evidence" value="ECO:0007669"/>
    <property type="project" value="InterPro"/>
</dbReference>
<evidence type="ECO:0000256" key="2">
    <source>
        <dbReference type="SAM" id="MobiDB-lite"/>
    </source>
</evidence>
<dbReference type="PROSITE" id="PS51777">
    <property type="entry name" value="RH2"/>
    <property type="match status" value="1"/>
</dbReference>
<keyword evidence="5" id="KW-1185">Reference proteome</keyword>
<feature type="compositionally biased region" description="Basic and acidic residues" evidence="2">
    <location>
        <begin position="257"/>
        <end position="271"/>
    </location>
</feature>
<feature type="region of interest" description="Disordered" evidence="2">
    <location>
        <begin position="238"/>
        <end position="271"/>
    </location>
</feature>
<feature type="region of interest" description="Disordered" evidence="2">
    <location>
        <begin position="543"/>
        <end position="563"/>
    </location>
</feature>
<dbReference type="InterPro" id="IPR039911">
    <property type="entry name" value="JIP3/JIP4"/>
</dbReference>
<keyword evidence="1" id="KW-0175">Coiled coil</keyword>
<dbReference type="Pfam" id="PF19056">
    <property type="entry name" value="WD40_2"/>
    <property type="match status" value="1"/>
</dbReference>
<dbReference type="EMBL" id="CAXKWB010001798">
    <property type="protein sequence ID" value="CAL4065508.1"/>
    <property type="molecule type" value="Genomic_DNA"/>
</dbReference>
<dbReference type="GO" id="GO:0030159">
    <property type="term" value="F:signaling receptor complex adaptor activity"/>
    <property type="evidence" value="ECO:0007669"/>
    <property type="project" value="TreeGrafter"/>
</dbReference>
<evidence type="ECO:0000313" key="5">
    <source>
        <dbReference type="Proteomes" id="UP001497623"/>
    </source>
</evidence>
<dbReference type="PANTHER" id="PTHR13886">
    <property type="entry name" value="JNK/SAPK-ASSOCIATED PROTEIN"/>
    <property type="match status" value="1"/>
</dbReference>
<feature type="non-terminal residue" evidence="4">
    <location>
        <position position="710"/>
    </location>
</feature>
<dbReference type="Gene3D" id="2.130.10.10">
    <property type="entry name" value="YVTN repeat-like/Quinoprotein amine dehydrogenase"/>
    <property type="match status" value="1"/>
</dbReference>
<reference evidence="4 5" key="1">
    <citation type="submission" date="2024-05" db="EMBL/GenBank/DDBJ databases">
        <authorList>
            <person name="Wallberg A."/>
        </authorList>
    </citation>
    <scope>NUCLEOTIDE SEQUENCE [LARGE SCALE GENOMIC DNA]</scope>
</reference>
<evidence type="ECO:0000313" key="4">
    <source>
        <dbReference type="EMBL" id="CAL4065508.1"/>
    </source>
</evidence>
<name>A0AAV2PUD8_MEGNR</name>
<evidence type="ECO:0000256" key="1">
    <source>
        <dbReference type="SAM" id="Coils"/>
    </source>
</evidence>
<dbReference type="AlphaFoldDB" id="A0AAV2PUD8"/>
<dbReference type="Proteomes" id="UP001497623">
    <property type="component" value="Unassembled WGS sequence"/>
</dbReference>
<gene>
    <name evidence="4" type="ORF">MNOR_LOCUS4836</name>
</gene>
<dbReference type="GO" id="GO:0005737">
    <property type="term" value="C:cytoplasm"/>
    <property type="evidence" value="ECO:0007669"/>
    <property type="project" value="TreeGrafter"/>
</dbReference>
<dbReference type="InterPro" id="IPR015943">
    <property type="entry name" value="WD40/YVTN_repeat-like_dom_sf"/>
</dbReference>
<dbReference type="GO" id="GO:0008432">
    <property type="term" value="F:JUN kinase binding"/>
    <property type="evidence" value="ECO:0007669"/>
    <property type="project" value="TreeGrafter"/>
</dbReference>
<evidence type="ECO:0000259" key="3">
    <source>
        <dbReference type="PROSITE" id="PS51777"/>
    </source>
</evidence>
<protein>
    <recommendedName>
        <fullName evidence="3">RH2 domain-containing protein</fullName>
    </recommendedName>
</protein>
<dbReference type="PANTHER" id="PTHR13886:SF4">
    <property type="entry name" value="JNK-INTERACTING PROTEIN 3"/>
    <property type="match status" value="1"/>
</dbReference>
<feature type="region of interest" description="Disordered" evidence="2">
    <location>
        <begin position="468"/>
        <end position="496"/>
    </location>
</feature>
<organism evidence="4 5">
    <name type="scientific">Meganyctiphanes norvegica</name>
    <name type="common">Northern krill</name>
    <name type="synonym">Thysanopoda norvegica</name>
    <dbReference type="NCBI Taxonomy" id="48144"/>
    <lineage>
        <taxon>Eukaryota</taxon>
        <taxon>Metazoa</taxon>
        <taxon>Ecdysozoa</taxon>
        <taxon>Arthropoda</taxon>
        <taxon>Crustacea</taxon>
        <taxon>Multicrustacea</taxon>
        <taxon>Malacostraca</taxon>
        <taxon>Eumalacostraca</taxon>
        <taxon>Eucarida</taxon>
        <taxon>Euphausiacea</taxon>
        <taxon>Euphausiidae</taxon>
        <taxon>Meganyctiphanes</taxon>
    </lineage>
</organism>
<proteinExistence type="predicted"/>